<organism evidence="2">
    <name type="scientific">Oryza glumipatula</name>
    <dbReference type="NCBI Taxonomy" id="40148"/>
    <lineage>
        <taxon>Eukaryota</taxon>
        <taxon>Viridiplantae</taxon>
        <taxon>Streptophyta</taxon>
        <taxon>Embryophyta</taxon>
        <taxon>Tracheophyta</taxon>
        <taxon>Spermatophyta</taxon>
        <taxon>Magnoliopsida</taxon>
        <taxon>Liliopsida</taxon>
        <taxon>Poales</taxon>
        <taxon>Poaceae</taxon>
        <taxon>BOP clade</taxon>
        <taxon>Oryzoideae</taxon>
        <taxon>Oryzeae</taxon>
        <taxon>Oryzinae</taxon>
        <taxon>Oryza</taxon>
    </lineage>
</organism>
<dbReference type="HOGENOM" id="CLU_2472695_0_0_1"/>
<accession>A0A0E0BL07</accession>
<dbReference type="AlphaFoldDB" id="A0A0E0BL07"/>
<dbReference type="Gramene" id="OGLUM11G18630.1">
    <property type="protein sequence ID" value="OGLUM11G18630.1"/>
    <property type="gene ID" value="OGLUM11G18630"/>
</dbReference>
<evidence type="ECO:0000313" key="3">
    <source>
        <dbReference type="Proteomes" id="UP000026961"/>
    </source>
</evidence>
<feature type="compositionally biased region" description="Basic and acidic residues" evidence="1">
    <location>
        <begin position="53"/>
        <end position="67"/>
    </location>
</feature>
<keyword evidence="3" id="KW-1185">Reference proteome</keyword>
<name>A0A0E0BL07_9ORYZ</name>
<reference evidence="2" key="1">
    <citation type="submission" date="2015-04" db="UniProtKB">
        <authorList>
            <consortium name="EnsemblPlants"/>
        </authorList>
    </citation>
    <scope>IDENTIFICATION</scope>
</reference>
<evidence type="ECO:0000313" key="2">
    <source>
        <dbReference type="EnsemblPlants" id="OGLUM11G18630.1"/>
    </source>
</evidence>
<dbReference type="Proteomes" id="UP000026961">
    <property type="component" value="Chromosome 11"/>
</dbReference>
<feature type="region of interest" description="Disordered" evidence="1">
    <location>
        <begin position="19"/>
        <end position="88"/>
    </location>
</feature>
<feature type="compositionally biased region" description="Low complexity" evidence="1">
    <location>
        <begin position="19"/>
        <end position="28"/>
    </location>
</feature>
<evidence type="ECO:0000256" key="1">
    <source>
        <dbReference type="SAM" id="MobiDB-lite"/>
    </source>
</evidence>
<protein>
    <submittedName>
        <fullName evidence="2">Uncharacterized protein</fullName>
    </submittedName>
</protein>
<feature type="compositionally biased region" description="Low complexity" evidence="1">
    <location>
        <begin position="38"/>
        <end position="50"/>
    </location>
</feature>
<proteinExistence type="predicted"/>
<sequence length="88" mass="9692">MRDGGVDYRSALPPCSRVVSAAAATSPAAGPPLPPRPVGLLHTRRPAAPASPEPREKSEREKRERRGERKRRLTRGAHLEDDLYPMTN</sequence>
<reference evidence="2" key="2">
    <citation type="submission" date="2018-05" db="EMBL/GenBank/DDBJ databases">
        <title>OgluRS3 (Oryza glumaepatula Reference Sequence Version 3).</title>
        <authorList>
            <person name="Zhang J."/>
            <person name="Kudrna D."/>
            <person name="Lee S."/>
            <person name="Talag J."/>
            <person name="Welchert J."/>
            <person name="Wing R.A."/>
        </authorList>
    </citation>
    <scope>NUCLEOTIDE SEQUENCE [LARGE SCALE GENOMIC DNA]</scope>
</reference>
<dbReference type="EnsemblPlants" id="OGLUM11G18630.1">
    <property type="protein sequence ID" value="OGLUM11G18630.1"/>
    <property type="gene ID" value="OGLUM11G18630"/>
</dbReference>